<sequence>MLLIASLIIWTSMLTNILVAGVHNDTTTHAGYLSMEGKIISDLETYIDNQESILQMLRKKLLTFKVEHSEALQNGDKYFSNELNKFLFIKRLSSDINLMALNTFEAANKFKSLISHYGSEKMLPTEKDLRQSSLKIAQMQNVYKLRTDKTVKGGFFGSCEQKRLSTEDCYQIGKQLNSAKMYREAIEWLKKALKHYNEYYDLHQVNDIQILEELAISLAFSNQEHQANDVIEKILRMDSNNQILSHIKHKDNNRSRRSITISDLCRPMEQLLSFLTFTCLT</sequence>
<dbReference type="InterPro" id="IPR011990">
    <property type="entry name" value="TPR-like_helical_dom_sf"/>
</dbReference>
<dbReference type="InterPro" id="IPR059068">
    <property type="entry name" value="TPR_P4H"/>
</dbReference>
<dbReference type="SUPFAM" id="SSF48452">
    <property type="entry name" value="TPR-like"/>
    <property type="match status" value="1"/>
</dbReference>
<evidence type="ECO:0000256" key="1">
    <source>
        <dbReference type="SAM" id="SignalP"/>
    </source>
</evidence>
<evidence type="ECO:0008006" key="6">
    <source>
        <dbReference type="Google" id="ProtNLM"/>
    </source>
</evidence>
<feature type="signal peptide" evidence="1">
    <location>
        <begin position="1"/>
        <end position="21"/>
    </location>
</feature>
<dbReference type="GO" id="GO:0004656">
    <property type="term" value="F:procollagen-proline 4-dioxygenase activity"/>
    <property type="evidence" value="ECO:0007669"/>
    <property type="project" value="InterPro"/>
</dbReference>
<dbReference type="OrthoDB" id="420380at2759"/>
<feature type="domain" description="Prolyl 4-hydroxylase N-terminal" evidence="2">
    <location>
        <begin position="32"/>
        <end position="154"/>
    </location>
</feature>
<dbReference type="Pfam" id="PF23558">
    <property type="entry name" value="TPR_P4H"/>
    <property type="match status" value="1"/>
</dbReference>
<evidence type="ECO:0000313" key="5">
    <source>
        <dbReference type="Proteomes" id="UP001107558"/>
    </source>
</evidence>
<keyword evidence="1" id="KW-0732">Signal</keyword>
<organism evidence="4 5">
    <name type="scientific">Polypedilum vanderplanki</name>
    <name type="common">Sleeping chironomid midge</name>
    <dbReference type="NCBI Taxonomy" id="319348"/>
    <lineage>
        <taxon>Eukaryota</taxon>
        <taxon>Metazoa</taxon>
        <taxon>Ecdysozoa</taxon>
        <taxon>Arthropoda</taxon>
        <taxon>Hexapoda</taxon>
        <taxon>Insecta</taxon>
        <taxon>Pterygota</taxon>
        <taxon>Neoptera</taxon>
        <taxon>Endopterygota</taxon>
        <taxon>Diptera</taxon>
        <taxon>Nematocera</taxon>
        <taxon>Chironomoidea</taxon>
        <taxon>Chironomidae</taxon>
        <taxon>Chironominae</taxon>
        <taxon>Polypedilum</taxon>
        <taxon>Polypedilum</taxon>
    </lineage>
</organism>
<dbReference type="InterPro" id="IPR013547">
    <property type="entry name" value="P4H_N"/>
</dbReference>
<evidence type="ECO:0000313" key="4">
    <source>
        <dbReference type="EMBL" id="KAG5673937.1"/>
    </source>
</evidence>
<proteinExistence type="predicted"/>
<dbReference type="Gene3D" id="6.10.140.1460">
    <property type="match status" value="1"/>
</dbReference>
<evidence type="ECO:0000259" key="2">
    <source>
        <dbReference type="Pfam" id="PF08336"/>
    </source>
</evidence>
<dbReference type="Pfam" id="PF08336">
    <property type="entry name" value="P4Ha_N"/>
    <property type="match status" value="1"/>
</dbReference>
<dbReference type="Gene3D" id="1.25.40.10">
    <property type="entry name" value="Tetratricopeptide repeat domain"/>
    <property type="match status" value="1"/>
</dbReference>
<feature type="chain" id="PRO_5039914954" description="Prolyl 4-hydroxylase alpha-subunit N-terminal domain-containing protein" evidence="1">
    <location>
        <begin position="22"/>
        <end position="281"/>
    </location>
</feature>
<protein>
    <recommendedName>
        <fullName evidence="6">Prolyl 4-hydroxylase alpha-subunit N-terminal domain-containing protein</fullName>
    </recommendedName>
</protein>
<keyword evidence="5" id="KW-1185">Reference proteome</keyword>
<name>A0A9J6BVJ0_POLVA</name>
<gene>
    <name evidence="4" type="ORF">PVAND_003937</name>
</gene>
<comment type="caution">
    <text evidence="4">The sequence shown here is derived from an EMBL/GenBank/DDBJ whole genome shotgun (WGS) entry which is preliminary data.</text>
</comment>
<dbReference type="AlphaFoldDB" id="A0A9J6BVJ0"/>
<accession>A0A9J6BVJ0</accession>
<reference evidence="4" key="1">
    <citation type="submission" date="2021-03" db="EMBL/GenBank/DDBJ databases">
        <title>Chromosome level genome of the anhydrobiotic midge Polypedilum vanderplanki.</title>
        <authorList>
            <person name="Yoshida Y."/>
            <person name="Kikawada T."/>
            <person name="Gusev O."/>
        </authorList>
    </citation>
    <scope>NUCLEOTIDE SEQUENCE</scope>
    <source>
        <strain evidence="4">NIAS01</strain>
        <tissue evidence="4">Whole body or cell culture</tissue>
    </source>
</reference>
<dbReference type="EMBL" id="JADBJN010000003">
    <property type="protein sequence ID" value="KAG5673937.1"/>
    <property type="molecule type" value="Genomic_DNA"/>
</dbReference>
<dbReference type="Proteomes" id="UP001107558">
    <property type="component" value="Chromosome 3"/>
</dbReference>
<evidence type="ECO:0000259" key="3">
    <source>
        <dbReference type="Pfam" id="PF23558"/>
    </source>
</evidence>
<dbReference type="GO" id="GO:0005783">
    <property type="term" value="C:endoplasmic reticulum"/>
    <property type="evidence" value="ECO:0007669"/>
    <property type="project" value="InterPro"/>
</dbReference>
<feature type="domain" description="Prolyl 4-hydroxylase peptide-substrate-binding" evidence="3">
    <location>
        <begin position="167"/>
        <end position="242"/>
    </location>
</feature>